<evidence type="ECO:0000313" key="1">
    <source>
        <dbReference type="EMBL" id="KTD64592.1"/>
    </source>
</evidence>
<gene>
    <name evidence="1" type="ORF">Lsan_0922</name>
</gene>
<protein>
    <submittedName>
        <fullName evidence="1">Integrase</fullName>
    </submittedName>
</protein>
<dbReference type="AlphaFoldDB" id="A0A0W0Z629"/>
<keyword evidence="2" id="KW-1185">Reference proteome</keyword>
<organism evidence="1 2">
    <name type="scientific">Legionella santicrucis</name>
    <dbReference type="NCBI Taxonomy" id="45074"/>
    <lineage>
        <taxon>Bacteria</taxon>
        <taxon>Pseudomonadati</taxon>
        <taxon>Pseudomonadota</taxon>
        <taxon>Gammaproteobacteria</taxon>
        <taxon>Legionellales</taxon>
        <taxon>Legionellaceae</taxon>
        <taxon>Legionella</taxon>
    </lineage>
</organism>
<dbReference type="PATRIC" id="fig|45074.5.peg.965"/>
<dbReference type="EMBL" id="LNYU01000022">
    <property type="protein sequence ID" value="KTD64592.1"/>
    <property type="molecule type" value="Genomic_DNA"/>
</dbReference>
<name>A0A0W0Z629_9GAMM</name>
<comment type="caution">
    <text evidence="1">The sequence shown here is derived from an EMBL/GenBank/DDBJ whole genome shotgun (WGS) entry which is preliminary data.</text>
</comment>
<reference evidence="1 2" key="1">
    <citation type="submission" date="2015-11" db="EMBL/GenBank/DDBJ databases">
        <title>Genomic analysis of 38 Legionella species identifies large and diverse effector repertoires.</title>
        <authorList>
            <person name="Burstein D."/>
            <person name="Amaro F."/>
            <person name="Zusman T."/>
            <person name="Lifshitz Z."/>
            <person name="Cohen O."/>
            <person name="Gilbert J.A."/>
            <person name="Pupko T."/>
            <person name="Shuman H.A."/>
            <person name="Segal G."/>
        </authorList>
    </citation>
    <scope>NUCLEOTIDE SEQUENCE [LARGE SCALE GENOMIC DNA]</scope>
    <source>
        <strain evidence="1 2">SC-63-C7</strain>
    </source>
</reference>
<sequence>MSASMDWEIKIPEMRYLMVFILPPEIVKNGEERLVVCNQTARQVVVNTISMCYL</sequence>
<accession>A0A0W0Z629</accession>
<evidence type="ECO:0000313" key="2">
    <source>
        <dbReference type="Proteomes" id="UP000054703"/>
    </source>
</evidence>
<proteinExistence type="predicted"/>
<dbReference type="RefSeq" id="WP_237762035.1">
    <property type="nucleotide sequence ID" value="NZ_CAAAIH010000008.1"/>
</dbReference>
<dbReference type="Proteomes" id="UP000054703">
    <property type="component" value="Unassembled WGS sequence"/>
</dbReference>